<gene>
    <name evidence="2" type="ORF">PRZ03_11160</name>
</gene>
<dbReference type="EMBL" id="JAQQXT010000006">
    <property type="protein sequence ID" value="MDC8772129.1"/>
    <property type="molecule type" value="Genomic_DNA"/>
</dbReference>
<organism evidence="2 3">
    <name type="scientific">Roseateles albus</name>
    <dbReference type="NCBI Taxonomy" id="2987525"/>
    <lineage>
        <taxon>Bacteria</taxon>
        <taxon>Pseudomonadati</taxon>
        <taxon>Pseudomonadota</taxon>
        <taxon>Betaproteobacteria</taxon>
        <taxon>Burkholderiales</taxon>
        <taxon>Sphaerotilaceae</taxon>
        <taxon>Roseateles</taxon>
    </lineage>
</organism>
<evidence type="ECO:0000313" key="2">
    <source>
        <dbReference type="EMBL" id="MDC8772129.1"/>
    </source>
</evidence>
<sequence>MAKPISLALVGHTNAGKTSLLRTLTRRADFGEVSNRPGTTRQVDALALRVDGRDALRFLDTPGLEDAPALLDYVQQMDAGLSHEQRLQAFLRGPAAKDEFEQEAKVLRCLLEADAALLVIDTRELPLPKFASEIELLMLCARPLMPVLNFVRHAEAQEPAWRRLLASHGLHACLHFDAVAPFVGAEQHLYADLGALLPQRREALNKVAEHLLREASARRAASLQVLAELLLSLAAYRQPVSKASLADAGQKAACVAAFQAQILARSRAAQNQLLGLHGFGLGSAEAAELPALSGRWESELFNPEVLKTAGKQLGAGAAIGGALGLGLDVALAGLSLGAAATVGAALGGVASQGFGAVGRSLSQKLRGIVELSLEDQALLLLAAQGLTLLQALERRGHAALEVLQVKVELSFSAEQAAALLAAFGVARAHPGWAAASPLPPSVAARWAQQVAAVVDGLGP</sequence>
<dbReference type="InterPro" id="IPR021871">
    <property type="entry name" value="DUF3482"/>
</dbReference>
<dbReference type="InterPro" id="IPR027417">
    <property type="entry name" value="P-loop_NTPase"/>
</dbReference>
<dbReference type="SUPFAM" id="SSF52540">
    <property type="entry name" value="P-loop containing nucleoside triphosphate hydrolases"/>
    <property type="match status" value="1"/>
</dbReference>
<dbReference type="Pfam" id="PF11981">
    <property type="entry name" value="DUF3482"/>
    <property type="match status" value="1"/>
</dbReference>
<keyword evidence="3" id="KW-1185">Reference proteome</keyword>
<comment type="caution">
    <text evidence="2">The sequence shown here is derived from an EMBL/GenBank/DDBJ whole genome shotgun (WGS) entry which is preliminary data.</text>
</comment>
<dbReference type="PANTHER" id="PTHR42714:SF7">
    <property type="entry name" value="G DOMAIN-CONTAINING PROTEIN"/>
    <property type="match status" value="1"/>
</dbReference>
<feature type="domain" description="G" evidence="1">
    <location>
        <begin position="7"/>
        <end position="124"/>
    </location>
</feature>
<proteinExistence type="predicted"/>
<protein>
    <submittedName>
        <fullName evidence="2">GTPase/DUF3482 domain-containing protein</fullName>
    </submittedName>
</protein>
<name>A0ABT5KF07_9BURK</name>
<dbReference type="Pfam" id="PF01926">
    <property type="entry name" value="MMR_HSR1"/>
    <property type="match status" value="1"/>
</dbReference>
<dbReference type="Proteomes" id="UP001221189">
    <property type="component" value="Unassembled WGS sequence"/>
</dbReference>
<dbReference type="PANTHER" id="PTHR42714">
    <property type="entry name" value="TRNA MODIFICATION GTPASE GTPBP3"/>
    <property type="match status" value="1"/>
</dbReference>
<dbReference type="InterPro" id="IPR006073">
    <property type="entry name" value="GTP-bd"/>
</dbReference>
<dbReference type="RefSeq" id="WP_273600369.1">
    <property type="nucleotide sequence ID" value="NZ_JAQQXT010000006.1"/>
</dbReference>
<dbReference type="Gene3D" id="3.40.50.300">
    <property type="entry name" value="P-loop containing nucleotide triphosphate hydrolases"/>
    <property type="match status" value="1"/>
</dbReference>
<accession>A0ABT5KF07</accession>
<reference evidence="2 3" key="1">
    <citation type="submission" date="2022-10" db="EMBL/GenBank/DDBJ databases">
        <title>Paucibacter sp. hw1 Genome sequencing.</title>
        <authorList>
            <person name="Park S."/>
        </authorList>
    </citation>
    <scope>NUCLEOTIDE SEQUENCE [LARGE SCALE GENOMIC DNA]</scope>
    <source>
        <strain evidence="3">hw1</strain>
    </source>
</reference>
<evidence type="ECO:0000259" key="1">
    <source>
        <dbReference type="Pfam" id="PF01926"/>
    </source>
</evidence>
<evidence type="ECO:0000313" key="3">
    <source>
        <dbReference type="Proteomes" id="UP001221189"/>
    </source>
</evidence>